<keyword evidence="6" id="KW-1185">Reference proteome</keyword>
<dbReference type="Pfam" id="PF16921">
    <property type="entry name" value="Tex_YqgF"/>
    <property type="match status" value="1"/>
</dbReference>
<feature type="compositionally biased region" description="Polar residues" evidence="3">
    <location>
        <begin position="1"/>
        <end position="11"/>
    </location>
</feature>
<dbReference type="AlphaFoldDB" id="A0A0D3ISC7"/>
<dbReference type="STRING" id="2903.R1BWM1"/>
<dbReference type="InterPro" id="IPR032639">
    <property type="entry name" value="Tex_YqgF"/>
</dbReference>
<proteinExistence type="predicted"/>
<dbReference type="SMART" id="SM00278">
    <property type="entry name" value="HhH1"/>
    <property type="match status" value="2"/>
</dbReference>
<dbReference type="Gene3D" id="1.10.3500.10">
    <property type="entry name" value="Tex N-terminal region-like"/>
    <property type="match status" value="1"/>
</dbReference>
<dbReference type="EnsemblProtists" id="EOD14162">
    <property type="protein sequence ID" value="EOD14162"/>
    <property type="gene ID" value="EMIHUDRAFT_451884"/>
</dbReference>
<dbReference type="GO" id="GO:0003735">
    <property type="term" value="F:structural constituent of ribosome"/>
    <property type="evidence" value="ECO:0007669"/>
    <property type="project" value="TreeGrafter"/>
</dbReference>
<dbReference type="PaxDb" id="2903-EOD14162"/>
<dbReference type="GO" id="GO:0003729">
    <property type="term" value="F:mRNA binding"/>
    <property type="evidence" value="ECO:0007669"/>
    <property type="project" value="TreeGrafter"/>
</dbReference>
<dbReference type="SUPFAM" id="SSF47781">
    <property type="entry name" value="RuvA domain 2-like"/>
    <property type="match status" value="1"/>
</dbReference>
<reference evidence="5" key="2">
    <citation type="submission" date="2024-10" db="UniProtKB">
        <authorList>
            <consortium name="EnsemblProtists"/>
        </authorList>
    </citation>
    <scope>IDENTIFICATION</scope>
</reference>
<dbReference type="InterPro" id="IPR050437">
    <property type="entry name" value="Ribos_protein_bS1-like"/>
</dbReference>
<dbReference type="eggNOG" id="KOG1857">
    <property type="taxonomic scope" value="Eukaryota"/>
</dbReference>
<dbReference type="InterPro" id="IPR012340">
    <property type="entry name" value="NA-bd_OB-fold"/>
</dbReference>
<evidence type="ECO:0000256" key="1">
    <source>
        <dbReference type="ARBA" id="ARBA00022763"/>
    </source>
</evidence>
<name>A0A0D3ISC7_EMIH1</name>
<dbReference type="InterPro" id="IPR003029">
    <property type="entry name" value="S1_domain"/>
</dbReference>
<feature type="domain" description="S1 motif" evidence="4">
    <location>
        <begin position="660"/>
        <end position="725"/>
    </location>
</feature>
<dbReference type="InterPro" id="IPR012337">
    <property type="entry name" value="RNaseH-like_sf"/>
</dbReference>
<protein>
    <recommendedName>
        <fullName evidence="4">S1 motif domain-containing protein</fullName>
    </recommendedName>
</protein>
<dbReference type="SUPFAM" id="SSF53098">
    <property type="entry name" value="Ribonuclease H-like"/>
    <property type="match status" value="1"/>
</dbReference>
<dbReference type="InterPro" id="IPR003583">
    <property type="entry name" value="Hlx-hairpin-Hlx_DNA-bd_motif"/>
</dbReference>
<dbReference type="Gene3D" id="2.40.50.140">
    <property type="entry name" value="Nucleic acid-binding proteins"/>
    <property type="match status" value="1"/>
</dbReference>
<feature type="region of interest" description="Disordered" evidence="3">
    <location>
        <begin position="1"/>
        <end position="29"/>
    </location>
</feature>
<dbReference type="GO" id="GO:0006412">
    <property type="term" value="P:translation"/>
    <property type="evidence" value="ECO:0007669"/>
    <property type="project" value="TreeGrafter"/>
</dbReference>
<dbReference type="InterPro" id="IPR037027">
    <property type="entry name" value="YqgF/RNaseH-like_dom_sf"/>
</dbReference>
<dbReference type="Pfam" id="PF00575">
    <property type="entry name" value="S1"/>
    <property type="match status" value="1"/>
</dbReference>
<evidence type="ECO:0000313" key="5">
    <source>
        <dbReference type="EnsemblProtists" id="EOD14162"/>
    </source>
</evidence>
<organism evidence="5 6">
    <name type="scientific">Emiliania huxleyi (strain CCMP1516)</name>
    <dbReference type="NCBI Taxonomy" id="280463"/>
    <lineage>
        <taxon>Eukaryota</taxon>
        <taxon>Haptista</taxon>
        <taxon>Haptophyta</taxon>
        <taxon>Prymnesiophyceae</taxon>
        <taxon>Isochrysidales</taxon>
        <taxon>Noelaerhabdaceae</taxon>
        <taxon>Emiliania</taxon>
    </lineage>
</organism>
<dbReference type="KEGG" id="ehx:EMIHUDRAFT_451884"/>
<dbReference type="InterPro" id="IPR055179">
    <property type="entry name" value="Tex-like_central_region"/>
</dbReference>
<dbReference type="Gene3D" id="1.10.10.650">
    <property type="entry name" value="RuvA domain 2-like"/>
    <property type="match status" value="1"/>
</dbReference>
<keyword evidence="2" id="KW-0234">DNA repair</keyword>
<evidence type="ECO:0000256" key="3">
    <source>
        <dbReference type="SAM" id="MobiDB-lite"/>
    </source>
</evidence>
<evidence type="ECO:0000256" key="2">
    <source>
        <dbReference type="ARBA" id="ARBA00023204"/>
    </source>
</evidence>
<dbReference type="HOGENOM" id="CLU_009833_0_2_1"/>
<evidence type="ECO:0000313" key="6">
    <source>
        <dbReference type="Proteomes" id="UP000013827"/>
    </source>
</evidence>
<dbReference type="InterPro" id="IPR018974">
    <property type="entry name" value="Tex-like_N"/>
</dbReference>
<dbReference type="SUPFAM" id="SSF158832">
    <property type="entry name" value="Tex N-terminal region-like"/>
    <property type="match status" value="1"/>
</dbReference>
<dbReference type="InterPro" id="IPR010994">
    <property type="entry name" value="RuvA_2-like"/>
</dbReference>
<dbReference type="Gene3D" id="3.30.420.140">
    <property type="entry name" value="YqgF/RNase H-like domain"/>
    <property type="match status" value="1"/>
</dbReference>
<dbReference type="OMA" id="ESEPIFF"/>
<dbReference type="Pfam" id="PF22706">
    <property type="entry name" value="Tex_central_region"/>
    <property type="match status" value="1"/>
</dbReference>
<reference evidence="6" key="1">
    <citation type="journal article" date="2013" name="Nature">
        <title>Pan genome of the phytoplankton Emiliania underpins its global distribution.</title>
        <authorList>
            <person name="Read B.A."/>
            <person name="Kegel J."/>
            <person name="Klute M.J."/>
            <person name="Kuo A."/>
            <person name="Lefebvre S.C."/>
            <person name="Maumus F."/>
            <person name="Mayer C."/>
            <person name="Miller J."/>
            <person name="Monier A."/>
            <person name="Salamov A."/>
            <person name="Young J."/>
            <person name="Aguilar M."/>
            <person name="Claverie J.M."/>
            <person name="Frickenhaus S."/>
            <person name="Gonzalez K."/>
            <person name="Herman E.K."/>
            <person name="Lin Y.C."/>
            <person name="Napier J."/>
            <person name="Ogata H."/>
            <person name="Sarno A.F."/>
            <person name="Shmutz J."/>
            <person name="Schroeder D."/>
            <person name="de Vargas C."/>
            <person name="Verret F."/>
            <person name="von Dassow P."/>
            <person name="Valentin K."/>
            <person name="Van de Peer Y."/>
            <person name="Wheeler G."/>
            <person name="Dacks J.B."/>
            <person name="Delwiche C.F."/>
            <person name="Dyhrman S.T."/>
            <person name="Glockner G."/>
            <person name="John U."/>
            <person name="Richards T."/>
            <person name="Worden A.Z."/>
            <person name="Zhang X."/>
            <person name="Grigoriev I.V."/>
            <person name="Allen A.E."/>
            <person name="Bidle K."/>
            <person name="Borodovsky M."/>
            <person name="Bowler C."/>
            <person name="Brownlee C."/>
            <person name="Cock J.M."/>
            <person name="Elias M."/>
            <person name="Gladyshev V.N."/>
            <person name="Groth M."/>
            <person name="Guda C."/>
            <person name="Hadaegh A."/>
            <person name="Iglesias-Rodriguez M.D."/>
            <person name="Jenkins J."/>
            <person name="Jones B.M."/>
            <person name="Lawson T."/>
            <person name="Leese F."/>
            <person name="Lindquist E."/>
            <person name="Lobanov A."/>
            <person name="Lomsadze A."/>
            <person name="Malik S.B."/>
            <person name="Marsh M.E."/>
            <person name="Mackinder L."/>
            <person name="Mock T."/>
            <person name="Mueller-Roeber B."/>
            <person name="Pagarete A."/>
            <person name="Parker M."/>
            <person name="Probert I."/>
            <person name="Quesneville H."/>
            <person name="Raines C."/>
            <person name="Rensing S.A."/>
            <person name="Riano-Pachon D.M."/>
            <person name="Richier S."/>
            <person name="Rokitta S."/>
            <person name="Shiraiwa Y."/>
            <person name="Soanes D.M."/>
            <person name="van der Giezen M."/>
            <person name="Wahlund T.M."/>
            <person name="Williams B."/>
            <person name="Wilson W."/>
            <person name="Wolfe G."/>
            <person name="Wurch L.L."/>
        </authorList>
    </citation>
    <scope>NUCLEOTIDE SEQUENCE</scope>
</reference>
<evidence type="ECO:0000259" key="4">
    <source>
        <dbReference type="PROSITE" id="PS50126"/>
    </source>
</evidence>
<dbReference type="Pfam" id="PF12836">
    <property type="entry name" value="HHH_3"/>
    <property type="match status" value="1"/>
</dbReference>
<keyword evidence="1" id="KW-0227">DNA damage</keyword>
<dbReference type="InterPro" id="IPR023323">
    <property type="entry name" value="Tex-like_dom_sf"/>
</dbReference>
<dbReference type="InterPro" id="IPR023319">
    <property type="entry name" value="Tex-like_HTH_dom_sf"/>
</dbReference>
<dbReference type="SUPFAM" id="SSF50249">
    <property type="entry name" value="Nucleic acid-binding proteins"/>
    <property type="match status" value="1"/>
</dbReference>
<dbReference type="GO" id="GO:0003677">
    <property type="term" value="F:DNA binding"/>
    <property type="evidence" value="ECO:0007669"/>
    <property type="project" value="InterPro"/>
</dbReference>
<dbReference type="RefSeq" id="XP_005766591.1">
    <property type="nucleotide sequence ID" value="XM_005766534.1"/>
</dbReference>
<sequence>MKRSATASAISGTKRPKAAADPPSERAPVARDAGILSAAAVRALASDLDALPTHVEGCVRLLAEGHTVPFIARYRQPETGGMAPPLLRRIDAASRDAASLAARCDAVVAALRKTDRLTAQLEAALRAAPTLAALEDVYAPHKSKPCSLAERARALGCEPAAQARQAFGLSQALRAAAAGSGARSSEGGTEAALREGTQKVLAEMTARSPAVREAARGALRRCALVKCTAVAGKRSISGSGGAGAASSKKASTATAAAAASGGENFRDYADFERPLSAVSSHAWLAMHRGVELKLLRLSVAPRDEASVAAAVQRRALEAARCEAIECFAANLSPLLLAPPLRGTAVLGVDPGFAHGHKLAAVRVIAELCDSHGVGAVAVGDGQNSREAQRLVAAAIAATRRGGGRLRYAVVRENGASIYSASDLAAAELGDVPLQHRAAVSIARRLADPLSEFVKIEPAALGVGMYQRDLPAKELGARLDAAVEDAVAAVGVEVNGASPSLLQRVAGLNRKTASALRAHIDTAGELSSRESLRQVPGIGPKTYVNIAGFLRITASDGAPLAEPLDASRARALLAAAGIGAGALGQLARRGGGFAEGDCARLRALAAAPAPGGGAASPGGGRAALVELLCDPLLCGDPREQLAPPPQLVASAPRSLADVRAGDVFEHAVVKNAAPFGLFVDVGVGSDGLLHASELKKRGSGRHVPTVGASICVTAKAASKAVPDIEL</sequence>
<accession>A0A0D3ISC7</accession>
<dbReference type="Proteomes" id="UP000013827">
    <property type="component" value="Unassembled WGS sequence"/>
</dbReference>
<dbReference type="Gene3D" id="1.10.150.310">
    <property type="entry name" value="Tex RuvX-like domain-like"/>
    <property type="match status" value="1"/>
</dbReference>
<dbReference type="PANTHER" id="PTHR10724">
    <property type="entry name" value="30S RIBOSOMAL PROTEIN S1"/>
    <property type="match status" value="1"/>
</dbReference>
<dbReference type="PROSITE" id="PS50126">
    <property type="entry name" value="S1"/>
    <property type="match status" value="1"/>
</dbReference>
<dbReference type="PANTHER" id="PTHR10724:SF10">
    <property type="entry name" value="S1 RNA-BINDING DOMAIN-CONTAINING PROTEIN 1"/>
    <property type="match status" value="1"/>
</dbReference>
<dbReference type="GeneID" id="17260238"/>
<dbReference type="GO" id="GO:0006281">
    <property type="term" value="P:DNA repair"/>
    <property type="evidence" value="ECO:0007669"/>
    <property type="project" value="UniProtKB-KW"/>
</dbReference>
<dbReference type="Pfam" id="PF09371">
    <property type="entry name" value="Tex_N"/>
    <property type="match status" value="1"/>
</dbReference>